<dbReference type="PROSITE" id="PS50181">
    <property type="entry name" value="FBOX"/>
    <property type="match status" value="1"/>
</dbReference>
<comment type="caution">
    <text evidence="2">The sequence shown here is derived from an EMBL/GenBank/DDBJ whole genome shotgun (WGS) entry which is preliminary data.</text>
</comment>
<evidence type="ECO:0000313" key="2">
    <source>
        <dbReference type="EMBL" id="KAL2036659.1"/>
    </source>
</evidence>
<dbReference type="InterPro" id="IPR001810">
    <property type="entry name" value="F-box_dom"/>
</dbReference>
<organism evidence="2 3">
    <name type="scientific">Stereocaulon virgatum</name>
    <dbReference type="NCBI Taxonomy" id="373712"/>
    <lineage>
        <taxon>Eukaryota</taxon>
        <taxon>Fungi</taxon>
        <taxon>Dikarya</taxon>
        <taxon>Ascomycota</taxon>
        <taxon>Pezizomycotina</taxon>
        <taxon>Lecanoromycetes</taxon>
        <taxon>OSLEUM clade</taxon>
        <taxon>Lecanoromycetidae</taxon>
        <taxon>Lecanorales</taxon>
        <taxon>Lecanorineae</taxon>
        <taxon>Stereocaulaceae</taxon>
        <taxon>Stereocaulon</taxon>
    </lineage>
</organism>
<gene>
    <name evidence="2" type="ORF">N7G274_010609</name>
</gene>
<dbReference type="Proteomes" id="UP001590950">
    <property type="component" value="Unassembled WGS sequence"/>
</dbReference>
<dbReference type="EMBL" id="JBEFKJ010000057">
    <property type="protein sequence ID" value="KAL2036659.1"/>
    <property type="molecule type" value="Genomic_DNA"/>
</dbReference>
<evidence type="ECO:0000313" key="3">
    <source>
        <dbReference type="Proteomes" id="UP001590950"/>
    </source>
</evidence>
<dbReference type="SUPFAM" id="SSF50978">
    <property type="entry name" value="WD40 repeat-like"/>
    <property type="match status" value="1"/>
</dbReference>
<feature type="domain" description="F-box" evidence="1">
    <location>
        <begin position="25"/>
        <end position="71"/>
    </location>
</feature>
<dbReference type="Gene3D" id="1.20.1280.50">
    <property type="match status" value="1"/>
</dbReference>
<dbReference type="SUPFAM" id="SSF81383">
    <property type="entry name" value="F-box domain"/>
    <property type="match status" value="1"/>
</dbReference>
<protein>
    <recommendedName>
        <fullName evidence="1">F-box domain-containing protein</fullName>
    </recommendedName>
</protein>
<sequence length="521" mass="57742">MIKRPREDDLDVSHSAKRLRTSKYLDRLSVLSDELLLRTLSFLSVSELITCQRLSRRLKALAGDPQLWKALFYDRFVRPRASRIPGVRDLETSAQSLYYSSRISKWLDDDHLVKRGKATNWKRQYKLRHNWSRGSANVSETQVAEQPSIPPLLVRLHEDTVVTVDGATGIRAWSLKGDDRLIASAPLCHTGPTSLATNDTESSEHRVGISIGFEDGRFAIYTLLRQKRAFVQQYTHAASTNGAIHAIAYTSPYLLTMTGAPLLSLYRFRHDLDAADDTILAPTLISSLRSHTAYPPATLAIRASSTSVVASIAYAMPSWTVGWSVGLQELRLTGDGMIMDSRMASALNTISRMPRLSAHSPHNVGGIPLIKKPTSLSYNHPYLLSAHSDNTLTLYMVTSNAEQLSISAGNRLWGHTSSVSGAYVGERGKAVSASTLGNELRVWELEGGIPSSASRRRAAAGEASVQVHPGRRRSFIEEARLDRELEESNVTKGWIAFDEEKVVLLREKMQGTQALVVYDFS</sequence>
<dbReference type="InterPro" id="IPR036322">
    <property type="entry name" value="WD40_repeat_dom_sf"/>
</dbReference>
<reference evidence="2 3" key="1">
    <citation type="submission" date="2024-09" db="EMBL/GenBank/DDBJ databases">
        <title>Rethinking Asexuality: The Enigmatic Case of Functional Sexual Genes in Lepraria (Stereocaulaceae).</title>
        <authorList>
            <person name="Doellman M."/>
            <person name="Sun Y."/>
            <person name="Barcenas-Pena A."/>
            <person name="Lumbsch H.T."/>
            <person name="Grewe F."/>
        </authorList>
    </citation>
    <scope>NUCLEOTIDE SEQUENCE [LARGE SCALE GENOMIC DNA]</scope>
    <source>
        <strain evidence="2 3">Mercado 3170</strain>
    </source>
</reference>
<name>A0ABR3ZT91_9LECA</name>
<dbReference type="InterPro" id="IPR015943">
    <property type="entry name" value="WD40/YVTN_repeat-like_dom_sf"/>
</dbReference>
<accession>A0ABR3ZT91</accession>
<dbReference type="Pfam" id="PF25499">
    <property type="entry name" value="Beta-prop_pof12"/>
    <property type="match status" value="1"/>
</dbReference>
<keyword evidence="3" id="KW-1185">Reference proteome</keyword>
<evidence type="ECO:0000259" key="1">
    <source>
        <dbReference type="PROSITE" id="PS50181"/>
    </source>
</evidence>
<proteinExistence type="predicted"/>
<dbReference type="Gene3D" id="2.130.10.10">
    <property type="entry name" value="YVTN repeat-like/Quinoprotein amine dehydrogenase"/>
    <property type="match status" value="1"/>
</dbReference>
<dbReference type="InterPro" id="IPR036047">
    <property type="entry name" value="F-box-like_dom_sf"/>
</dbReference>
<dbReference type="Pfam" id="PF12937">
    <property type="entry name" value="F-box-like"/>
    <property type="match status" value="1"/>
</dbReference>